<keyword evidence="1" id="KW-0812">Transmembrane</keyword>
<evidence type="ECO:0000256" key="1">
    <source>
        <dbReference type="SAM" id="Phobius"/>
    </source>
</evidence>
<feature type="transmembrane region" description="Helical" evidence="1">
    <location>
        <begin position="59"/>
        <end position="81"/>
    </location>
</feature>
<accession>A0A1I3G9Z5</accession>
<keyword evidence="1" id="KW-0472">Membrane</keyword>
<organism evidence="2 3">
    <name type="scientific">Tindallia magadiensis</name>
    <dbReference type="NCBI Taxonomy" id="69895"/>
    <lineage>
        <taxon>Bacteria</taxon>
        <taxon>Bacillati</taxon>
        <taxon>Bacillota</taxon>
        <taxon>Clostridia</taxon>
        <taxon>Peptostreptococcales</taxon>
        <taxon>Tindalliaceae</taxon>
        <taxon>Tindallia</taxon>
    </lineage>
</organism>
<feature type="transmembrane region" description="Helical" evidence="1">
    <location>
        <begin position="12"/>
        <end position="39"/>
    </location>
</feature>
<dbReference type="Proteomes" id="UP000199287">
    <property type="component" value="Unassembled WGS sequence"/>
</dbReference>
<dbReference type="AlphaFoldDB" id="A0A1I3G9Z5"/>
<evidence type="ECO:0000313" key="3">
    <source>
        <dbReference type="Proteomes" id="UP000199287"/>
    </source>
</evidence>
<sequence>MKLNFIDIIFNSLVYISILLAFIGVVFRYHFDVFLFGYFFSNRENRKDFNGILKNSWKISTLAIVLSIFALTLSFIIHLTFRR</sequence>
<evidence type="ECO:0000313" key="2">
    <source>
        <dbReference type="EMBL" id="SFI20300.1"/>
    </source>
</evidence>
<keyword evidence="1" id="KW-1133">Transmembrane helix</keyword>
<proteinExistence type="predicted"/>
<protein>
    <submittedName>
        <fullName evidence="2">Uncharacterized protein</fullName>
    </submittedName>
</protein>
<name>A0A1I3G9Z5_9FIRM</name>
<keyword evidence="3" id="KW-1185">Reference proteome</keyword>
<dbReference type="EMBL" id="FOQA01000008">
    <property type="protein sequence ID" value="SFI20300.1"/>
    <property type="molecule type" value="Genomic_DNA"/>
</dbReference>
<reference evidence="3" key="1">
    <citation type="submission" date="2016-10" db="EMBL/GenBank/DDBJ databases">
        <authorList>
            <person name="Varghese N."/>
            <person name="Submissions S."/>
        </authorList>
    </citation>
    <scope>NUCLEOTIDE SEQUENCE [LARGE SCALE GENOMIC DNA]</scope>
    <source>
        <strain evidence="3">Z-7934</strain>
    </source>
</reference>
<gene>
    <name evidence="2" type="ORF">SAMN05192551_10879</name>
</gene>